<proteinExistence type="predicted"/>
<accession>A0A1I2WDT7</accession>
<sequence length="174" mass="20602">MSKVEPFGDKNVRVTWDKEREGWYFAIADIIGALTNQQDPFKATKDLRKKNKKIAEIWKEIWTPVEQMTKGGRQPVNSASAIGLTRIIVNMNSGRIHLFRDWLRKLNLDLGNKNQNIQLTKKQFQDLYDILTNPESWKKRRREFLLDQKNLPIHQKMNDLEVIFALLKTQDFKY</sequence>
<dbReference type="OrthoDB" id="9814400at2"/>
<keyword evidence="3" id="KW-1185">Reference proteome</keyword>
<feature type="domain" description="Bro-N" evidence="1">
    <location>
        <begin position="11"/>
        <end position="104"/>
    </location>
</feature>
<reference evidence="3" key="1">
    <citation type="submission" date="2016-10" db="EMBL/GenBank/DDBJ databases">
        <authorList>
            <person name="Varghese N."/>
            <person name="Submissions S."/>
        </authorList>
    </citation>
    <scope>NUCLEOTIDE SEQUENCE [LARGE SCALE GENOMIC DNA]</scope>
    <source>
        <strain evidence="3">DSM 19315</strain>
    </source>
</reference>
<evidence type="ECO:0000313" key="2">
    <source>
        <dbReference type="EMBL" id="SFG99425.1"/>
    </source>
</evidence>
<dbReference type="STRING" id="435880.SAMN04487988_11288"/>
<organism evidence="2 3">
    <name type="scientific">Algoriphagus hitonicola</name>
    <dbReference type="NCBI Taxonomy" id="435880"/>
    <lineage>
        <taxon>Bacteria</taxon>
        <taxon>Pseudomonadati</taxon>
        <taxon>Bacteroidota</taxon>
        <taxon>Cytophagia</taxon>
        <taxon>Cytophagales</taxon>
        <taxon>Cyclobacteriaceae</taxon>
        <taxon>Algoriphagus</taxon>
    </lineage>
</organism>
<gene>
    <name evidence="2" type="ORF">SAMN04487988_11288</name>
</gene>
<dbReference type="Proteomes" id="UP000199642">
    <property type="component" value="Unassembled WGS sequence"/>
</dbReference>
<evidence type="ECO:0000313" key="3">
    <source>
        <dbReference type="Proteomes" id="UP000199642"/>
    </source>
</evidence>
<dbReference type="AlphaFoldDB" id="A0A1I2WDT7"/>
<evidence type="ECO:0000259" key="1">
    <source>
        <dbReference type="SMART" id="SM01040"/>
    </source>
</evidence>
<protein>
    <recommendedName>
        <fullName evidence="1">Bro-N domain-containing protein</fullName>
    </recommendedName>
</protein>
<dbReference type="SMART" id="SM01040">
    <property type="entry name" value="Bro-N"/>
    <property type="match status" value="1"/>
</dbReference>
<dbReference type="InterPro" id="IPR003497">
    <property type="entry name" value="BRO_N_domain"/>
</dbReference>
<dbReference type="EMBL" id="FOPC01000012">
    <property type="protein sequence ID" value="SFG99425.1"/>
    <property type="molecule type" value="Genomic_DNA"/>
</dbReference>
<name>A0A1I2WDT7_9BACT</name>
<dbReference type="RefSeq" id="WP_092793334.1">
    <property type="nucleotide sequence ID" value="NZ_FOPC01000012.1"/>
</dbReference>